<evidence type="ECO:0000313" key="1">
    <source>
        <dbReference type="EMBL" id="KAK1410913.1"/>
    </source>
</evidence>
<dbReference type="SUPFAM" id="SSF53756">
    <property type="entry name" value="UDP-Glycosyltransferase/glycogen phosphorylase"/>
    <property type="match status" value="1"/>
</dbReference>
<comment type="caution">
    <text evidence="1">The sequence shown here is derived from an EMBL/GenBank/DDBJ whole genome shotgun (WGS) entry which is preliminary data.</text>
</comment>
<organism evidence="1 2">
    <name type="scientific">Tagetes erecta</name>
    <name type="common">African marigold</name>
    <dbReference type="NCBI Taxonomy" id="13708"/>
    <lineage>
        <taxon>Eukaryota</taxon>
        <taxon>Viridiplantae</taxon>
        <taxon>Streptophyta</taxon>
        <taxon>Embryophyta</taxon>
        <taxon>Tracheophyta</taxon>
        <taxon>Spermatophyta</taxon>
        <taxon>Magnoliopsida</taxon>
        <taxon>eudicotyledons</taxon>
        <taxon>Gunneridae</taxon>
        <taxon>Pentapetalae</taxon>
        <taxon>asterids</taxon>
        <taxon>campanulids</taxon>
        <taxon>Asterales</taxon>
        <taxon>Asteraceae</taxon>
        <taxon>Asteroideae</taxon>
        <taxon>Heliantheae alliance</taxon>
        <taxon>Tageteae</taxon>
        <taxon>Tagetes</taxon>
    </lineage>
</organism>
<sequence length="228" mass="25832">MGSLNRPQVSEIAIGLERSEYQFLWSLRQQGKTKLELPREYENIEDDLFADGFMDRTAHRGLCVGGRLSVTVATWPLYGEQHLNAFEMVKELGLSVGIRLGSDLVLADEVERIVMKLMNTGDGVLTKKVKEMSDKSKLALMQNSMGRRKRLLITSVVINEAIEDHVEDSLEDHLEDYFEDQEAFETQQDQTTNEQGAPKRGEMYITTRTHKDGSIVDDKAADVVVMLH</sequence>
<dbReference type="Gene3D" id="3.40.50.2000">
    <property type="entry name" value="Glycogen Phosphorylase B"/>
    <property type="match status" value="2"/>
</dbReference>
<reference evidence="1" key="1">
    <citation type="journal article" date="2023" name="bioRxiv">
        <title>Improved chromosome-level genome assembly for marigold (Tagetes erecta).</title>
        <authorList>
            <person name="Jiang F."/>
            <person name="Yuan L."/>
            <person name="Wang S."/>
            <person name="Wang H."/>
            <person name="Xu D."/>
            <person name="Wang A."/>
            <person name="Fan W."/>
        </authorList>
    </citation>
    <scope>NUCLEOTIDE SEQUENCE</scope>
    <source>
        <strain evidence="1">WSJ</strain>
        <tissue evidence="1">Leaf</tissue>
    </source>
</reference>
<dbReference type="EMBL" id="JAUHHV010000010">
    <property type="protein sequence ID" value="KAK1410913.1"/>
    <property type="molecule type" value="Genomic_DNA"/>
</dbReference>
<proteinExistence type="predicted"/>
<gene>
    <name evidence="1" type="ORF">QVD17_37455</name>
</gene>
<dbReference type="InterPro" id="IPR050481">
    <property type="entry name" value="UDP-glycosyltransf_plant"/>
</dbReference>
<protein>
    <submittedName>
        <fullName evidence="1">Uncharacterized protein</fullName>
    </submittedName>
</protein>
<dbReference type="PANTHER" id="PTHR48048:SF98">
    <property type="entry name" value="FLAVONOL 3-O-GLUCOSYLTRANSFERASE"/>
    <property type="match status" value="1"/>
</dbReference>
<dbReference type="GO" id="GO:0035251">
    <property type="term" value="F:UDP-glucosyltransferase activity"/>
    <property type="evidence" value="ECO:0007669"/>
    <property type="project" value="InterPro"/>
</dbReference>
<dbReference type="Proteomes" id="UP001229421">
    <property type="component" value="Unassembled WGS sequence"/>
</dbReference>
<accession>A0AAD8NK14</accession>
<evidence type="ECO:0000313" key="2">
    <source>
        <dbReference type="Proteomes" id="UP001229421"/>
    </source>
</evidence>
<name>A0AAD8NK14_TARER</name>
<keyword evidence="2" id="KW-1185">Reference proteome</keyword>
<dbReference type="PANTHER" id="PTHR48048">
    <property type="entry name" value="GLYCOSYLTRANSFERASE"/>
    <property type="match status" value="1"/>
</dbReference>
<dbReference type="AlphaFoldDB" id="A0AAD8NK14"/>